<dbReference type="Proteomes" id="UP001150603">
    <property type="component" value="Unassembled WGS sequence"/>
</dbReference>
<protein>
    <submittedName>
        <fullName evidence="1">Uncharacterized protein</fullName>
    </submittedName>
</protein>
<sequence>MTVVHINDLSIAQRLSLKHGGEALASEFICLASVREPLGRMGGYWNLDSESITNITAGTLKEAVKGIQNIISLFQEYDGDVEPGCETDVRMKNFIQRADAWIRVNTS</sequence>
<gene>
    <name evidence="1" type="ORF">FBU59_003902</name>
</gene>
<keyword evidence="2" id="KW-1185">Reference proteome</keyword>
<reference evidence="1" key="1">
    <citation type="submission" date="2022-07" db="EMBL/GenBank/DDBJ databases">
        <title>Phylogenomic reconstructions and comparative analyses of Kickxellomycotina fungi.</title>
        <authorList>
            <person name="Reynolds N.K."/>
            <person name="Stajich J.E."/>
            <person name="Barry K."/>
            <person name="Grigoriev I.V."/>
            <person name="Crous P."/>
            <person name="Smith M.E."/>
        </authorList>
    </citation>
    <scope>NUCLEOTIDE SEQUENCE</scope>
    <source>
        <strain evidence="1">NRRL 5244</strain>
    </source>
</reference>
<proteinExistence type="predicted"/>
<evidence type="ECO:0000313" key="1">
    <source>
        <dbReference type="EMBL" id="KAJ1940140.1"/>
    </source>
</evidence>
<accession>A0ACC1J740</accession>
<evidence type="ECO:0000313" key="2">
    <source>
        <dbReference type="Proteomes" id="UP001150603"/>
    </source>
</evidence>
<comment type="caution">
    <text evidence="1">The sequence shown here is derived from an EMBL/GenBank/DDBJ whole genome shotgun (WGS) entry which is preliminary data.</text>
</comment>
<name>A0ACC1J740_9FUNG</name>
<dbReference type="EMBL" id="JANBPW010002632">
    <property type="protein sequence ID" value="KAJ1940140.1"/>
    <property type="molecule type" value="Genomic_DNA"/>
</dbReference>
<organism evidence="1 2">
    <name type="scientific">Linderina macrospora</name>
    <dbReference type="NCBI Taxonomy" id="4868"/>
    <lineage>
        <taxon>Eukaryota</taxon>
        <taxon>Fungi</taxon>
        <taxon>Fungi incertae sedis</taxon>
        <taxon>Zoopagomycota</taxon>
        <taxon>Kickxellomycotina</taxon>
        <taxon>Kickxellomycetes</taxon>
        <taxon>Kickxellales</taxon>
        <taxon>Kickxellaceae</taxon>
        <taxon>Linderina</taxon>
    </lineage>
</organism>